<feature type="compositionally biased region" description="Polar residues" evidence="4">
    <location>
        <begin position="451"/>
        <end position="462"/>
    </location>
</feature>
<evidence type="ECO:0000256" key="1">
    <source>
        <dbReference type="ARBA" id="ARBA00022737"/>
    </source>
</evidence>
<keyword evidence="3" id="KW-0175">Coiled coil</keyword>
<accession>A0AAD1UMC9</accession>
<proteinExistence type="predicted"/>
<evidence type="ECO:0000256" key="2">
    <source>
        <dbReference type="ARBA" id="ARBA00022803"/>
    </source>
</evidence>
<dbReference type="AlphaFoldDB" id="A0AAD1UMC9"/>
<name>A0AAD1UMC9_EUPCR</name>
<feature type="compositionally biased region" description="Basic and acidic residues" evidence="4">
    <location>
        <begin position="200"/>
        <end position="212"/>
    </location>
</feature>
<evidence type="ECO:0000256" key="3">
    <source>
        <dbReference type="SAM" id="Coils"/>
    </source>
</evidence>
<dbReference type="InterPro" id="IPR051730">
    <property type="entry name" value="NASP-like"/>
</dbReference>
<dbReference type="GO" id="GO:0005654">
    <property type="term" value="C:nucleoplasm"/>
    <property type="evidence" value="ECO:0007669"/>
    <property type="project" value="TreeGrafter"/>
</dbReference>
<dbReference type="GO" id="GO:0042393">
    <property type="term" value="F:histone binding"/>
    <property type="evidence" value="ECO:0007669"/>
    <property type="project" value="TreeGrafter"/>
</dbReference>
<organism evidence="5 6">
    <name type="scientific">Euplotes crassus</name>
    <dbReference type="NCBI Taxonomy" id="5936"/>
    <lineage>
        <taxon>Eukaryota</taxon>
        <taxon>Sar</taxon>
        <taxon>Alveolata</taxon>
        <taxon>Ciliophora</taxon>
        <taxon>Intramacronucleata</taxon>
        <taxon>Spirotrichea</taxon>
        <taxon>Hypotrichia</taxon>
        <taxon>Euplotida</taxon>
        <taxon>Euplotidae</taxon>
        <taxon>Moneuplotes</taxon>
    </lineage>
</organism>
<feature type="region of interest" description="Disordered" evidence="4">
    <location>
        <begin position="415"/>
        <end position="473"/>
    </location>
</feature>
<sequence>MNETTQKDEAIAQATTLTDEALNQIGNSQYDKAIYLAGTALDIVTRQCGEVSFECCKFYHALADAQLCKVENSNDPLSNGGTATAISQDQNKNPNEKFPEAMLKTATEKVKEFFEQAGQKIGSKDESAKPETKETPPKEKEDSKPAAEEKPVPEAPTKKEEPAAKEENNAPAKEDKNESKDNPKIEEEEEEEIITTTRQENMEEEKKDPNAKEDDEDDYTDEFRAPWENLEVALAIFEKTKAMHENPEEFEQINWNTKADILERQADLEAARENLKEAIRLYNSLIDLCIKHNCDRAKSRTIAGILYKIGCAYQFVPDGQQAALDSFYEASTILGGILIEDVKTHNPEEGSKLNIMDLKDNEKLKKIEIYSDKARELQGLTLEINNKIEECKISLTEKPILEKAKLKAEPANTFKKPTLENATPVNLGSFGKGKKRTHEEASKQDPEQEISAANSEPTSAENSNKKQKVEESG</sequence>
<feature type="compositionally biased region" description="Basic and acidic residues" evidence="4">
    <location>
        <begin position="463"/>
        <end position="473"/>
    </location>
</feature>
<feature type="region of interest" description="Disordered" evidence="4">
    <location>
        <begin position="118"/>
        <end position="219"/>
    </location>
</feature>
<feature type="compositionally biased region" description="Basic and acidic residues" evidence="4">
    <location>
        <begin position="122"/>
        <end position="185"/>
    </location>
</feature>
<evidence type="ECO:0000256" key="4">
    <source>
        <dbReference type="SAM" id="MobiDB-lite"/>
    </source>
</evidence>
<comment type="caution">
    <text evidence="5">The sequence shown here is derived from an EMBL/GenBank/DDBJ whole genome shotgun (WGS) entry which is preliminary data.</text>
</comment>
<reference evidence="5" key="1">
    <citation type="submission" date="2023-07" db="EMBL/GenBank/DDBJ databases">
        <authorList>
            <consortium name="AG Swart"/>
            <person name="Singh M."/>
            <person name="Singh A."/>
            <person name="Seah K."/>
            <person name="Emmerich C."/>
        </authorList>
    </citation>
    <scope>NUCLEOTIDE SEQUENCE</scope>
    <source>
        <strain evidence="5">DP1</strain>
    </source>
</reference>
<dbReference type="GO" id="GO:0034080">
    <property type="term" value="P:CENP-A containing chromatin assembly"/>
    <property type="evidence" value="ECO:0007669"/>
    <property type="project" value="TreeGrafter"/>
</dbReference>
<keyword evidence="1" id="KW-0677">Repeat</keyword>
<dbReference type="Proteomes" id="UP001295684">
    <property type="component" value="Unassembled WGS sequence"/>
</dbReference>
<keyword evidence="6" id="KW-1185">Reference proteome</keyword>
<evidence type="ECO:0000313" key="6">
    <source>
        <dbReference type="Proteomes" id="UP001295684"/>
    </source>
</evidence>
<dbReference type="EMBL" id="CAMPGE010008970">
    <property type="protein sequence ID" value="CAI2367849.1"/>
    <property type="molecule type" value="Genomic_DNA"/>
</dbReference>
<keyword evidence="2" id="KW-0802">TPR repeat</keyword>
<dbReference type="GO" id="GO:0006335">
    <property type="term" value="P:DNA replication-dependent chromatin assembly"/>
    <property type="evidence" value="ECO:0007669"/>
    <property type="project" value="TreeGrafter"/>
</dbReference>
<feature type="coiled-coil region" evidence="3">
    <location>
        <begin position="258"/>
        <end position="288"/>
    </location>
</feature>
<protein>
    <recommendedName>
        <fullName evidence="7">Tetratricopeptide SHNi-TPR domain-containing protein</fullName>
    </recommendedName>
</protein>
<dbReference type="PANTHER" id="PTHR15081:SF1">
    <property type="entry name" value="NUCLEAR AUTOANTIGENIC SPERM PROTEIN"/>
    <property type="match status" value="1"/>
</dbReference>
<dbReference type="PANTHER" id="PTHR15081">
    <property type="entry name" value="NUCLEAR AUTOANTIGENIC SPERM PROTEIN NASP -RELATED"/>
    <property type="match status" value="1"/>
</dbReference>
<feature type="compositionally biased region" description="Basic and acidic residues" evidence="4">
    <location>
        <begin position="437"/>
        <end position="446"/>
    </location>
</feature>
<evidence type="ECO:0008006" key="7">
    <source>
        <dbReference type="Google" id="ProtNLM"/>
    </source>
</evidence>
<gene>
    <name evidence="5" type="ORF">ECRASSUSDP1_LOCUS9137</name>
</gene>
<evidence type="ECO:0000313" key="5">
    <source>
        <dbReference type="EMBL" id="CAI2367849.1"/>
    </source>
</evidence>